<evidence type="ECO:0000256" key="1">
    <source>
        <dbReference type="SAM" id="MobiDB-lite"/>
    </source>
</evidence>
<evidence type="ECO:0000313" key="3">
    <source>
        <dbReference type="Proteomes" id="UP001153737"/>
    </source>
</evidence>
<organism evidence="2 3">
    <name type="scientific">Phaedon cochleariae</name>
    <name type="common">Mustard beetle</name>
    <dbReference type="NCBI Taxonomy" id="80249"/>
    <lineage>
        <taxon>Eukaryota</taxon>
        <taxon>Metazoa</taxon>
        <taxon>Ecdysozoa</taxon>
        <taxon>Arthropoda</taxon>
        <taxon>Hexapoda</taxon>
        <taxon>Insecta</taxon>
        <taxon>Pterygota</taxon>
        <taxon>Neoptera</taxon>
        <taxon>Endopterygota</taxon>
        <taxon>Coleoptera</taxon>
        <taxon>Polyphaga</taxon>
        <taxon>Cucujiformia</taxon>
        <taxon>Chrysomeloidea</taxon>
        <taxon>Chrysomelidae</taxon>
        <taxon>Chrysomelinae</taxon>
        <taxon>Chrysomelini</taxon>
        <taxon>Phaedon</taxon>
    </lineage>
</organism>
<protein>
    <submittedName>
        <fullName evidence="2">Uncharacterized protein</fullName>
    </submittedName>
</protein>
<gene>
    <name evidence="2" type="ORF">PHAECO_LOCUS4338</name>
</gene>
<dbReference type="AlphaFoldDB" id="A0A9N9SES1"/>
<dbReference type="Proteomes" id="UP001153737">
    <property type="component" value="Chromosome 14"/>
</dbReference>
<proteinExistence type="predicted"/>
<sequence length="128" mass="14110">MSHADLVLDLLISEYAGKVLLGERFKNPANQALALTRNCKSPPPTPTTGAITERASLESAERAPTPPLARSSTPLENTISPQSIKEEFDPSKNISSGEFLQNDTRFRKKYGSDYTGCFRMCDYLKIAN</sequence>
<dbReference type="EMBL" id="OU896720">
    <property type="protein sequence ID" value="CAG9816725.1"/>
    <property type="molecule type" value="Genomic_DNA"/>
</dbReference>
<name>A0A9N9SES1_PHACE</name>
<evidence type="ECO:0000313" key="2">
    <source>
        <dbReference type="EMBL" id="CAG9816725.1"/>
    </source>
</evidence>
<feature type="compositionally biased region" description="Polar residues" evidence="1">
    <location>
        <begin position="70"/>
        <end position="80"/>
    </location>
</feature>
<accession>A0A9N9SES1</accession>
<dbReference type="OrthoDB" id="6773297at2759"/>
<reference evidence="2" key="2">
    <citation type="submission" date="2022-10" db="EMBL/GenBank/DDBJ databases">
        <authorList>
            <consortium name="ENA_rothamsted_submissions"/>
            <consortium name="culmorum"/>
            <person name="King R."/>
        </authorList>
    </citation>
    <scope>NUCLEOTIDE SEQUENCE</scope>
</reference>
<reference evidence="2" key="1">
    <citation type="submission" date="2022-01" db="EMBL/GenBank/DDBJ databases">
        <authorList>
            <person name="King R."/>
        </authorList>
    </citation>
    <scope>NUCLEOTIDE SEQUENCE</scope>
</reference>
<keyword evidence="3" id="KW-1185">Reference proteome</keyword>
<feature type="region of interest" description="Disordered" evidence="1">
    <location>
        <begin position="55"/>
        <end position="80"/>
    </location>
</feature>